<dbReference type="InterPro" id="IPR018247">
    <property type="entry name" value="EF_Hand_1_Ca_BS"/>
</dbReference>
<dbReference type="NCBIfam" id="NF047832">
    <property type="entry name" value="caspase_w_EACC1"/>
    <property type="match status" value="1"/>
</dbReference>
<protein>
    <submittedName>
        <fullName evidence="6">WD40 repeat protein</fullName>
    </submittedName>
</protein>
<dbReference type="InterPro" id="IPR011047">
    <property type="entry name" value="Quinoprotein_ADH-like_sf"/>
</dbReference>
<dbReference type="InterPro" id="IPR011600">
    <property type="entry name" value="Pept_C14_caspase"/>
</dbReference>
<evidence type="ECO:0000256" key="1">
    <source>
        <dbReference type="ARBA" id="ARBA00022574"/>
    </source>
</evidence>
<evidence type="ECO:0000259" key="5">
    <source>
        <dbReference type="Pfam" id="PF00656"/>
    </source>
</evidence>
<name>A0A7W9KKC1_9PSEU</name>
<dbReference type="EMBL" id="JACHIR010000001">
    <property type="protein sequence ID" value="MBB5893913.1"/>
    <property type="molecule type" value="Genomic_DNA"/>
</dbReference>
<keyword evidence="1 3" id="KW-0853">WD repeat</keyword>
<accession>A0A7W9KKC1</accession>
<dbReference type="SUPFAM" id="SSF52129">
    <property type="entry name" value="Caspase-like"/>
    <property type="match status" value="1"/>
</dbReference>
<dbReference type="AlphaFoldDB" id="A0A7W9KKC1"/>
<gene>
    <name evidence="6" type="ORF">BJ998_005109</name>
</gene>
<dbReference type="Proteomes" id="UP000585638">
    <property type="component" value="Unassembled WGS sequence"/>
</dbReference>
<dbReference type="PANTHER" id="PTHR19879">
    <property type="entry name" value="TRANSCRIPTION INITIATION FACTOR TFIID"/>
    <property type="match status" value="1"/>
</dbReference>
<evidence type="ECO:0000256" key="4">
    <source>
        <dbReference type="SAM" id="MobiDB-lite"/>
    </source>
</evidence>
<evidence type="ECO:0000256" key="3">
    <source>
        <dbReference type="PROSITE-ProRule" id="PRU00221"/>
    </source>
</evidence>
<feature type="compositionally biased region" description="Low complexity" evidence="4">
    <location>
        <begin position="313"/>
        <end position="324"/>
    </location>
</feature>
<dbReference type="Gene3D" id="2.130.10.10">
    <property type="entry name" value="YVTN repeat-like/Quinoprotein amine dehydrogenase"/>
    <property type="match status" value="3"/>
</dbReference>
<comment type="caution">
    <text evidence="6">The sequence shown here is derived from an EMBL/GenBank/DDBJ whole genome shotgun (WGS) entry which is preliminary data.</text>
</comment>
<dbReference type="SUPFAM" id="SSF50998">
    <property type="entry name" value="Quinoprotein alcohol dehydrogenase-like"/>
    <property type="match status" value="1"/>
</dbReference>
<keyword evidence="7" id="KW-1185">Reference proteome</keyword>
<organism evidence="6 7">
    <name type="scientific">Kutzneria kofuensis</name>
    <dbReference type="NCBI Taxonomy" id="103725"/>
    <lineage>
        <taxon>Bacteria</taxon>
        <taxon>Bacillati</taxon>
        <taxon>Actinomycetota</taxon>
        <taxon>Actinomycetes</taxon>
        <taxon>Pseudonocardiales</taxon>
        <taxon>Pseudonocardiaceae</taxon>
        <taxon>Kutzneria</taxon>
    </lineage>
</organism>
<dbReference type="PANTHER" id="PTHR19879:SF9">
    <property type="entry name" value="TRANSCRIPTION INITIATION FACTOR TFIID SUBUNIT 5"/>
    <property type="match status" value="1"/>
</dbReference>
<feature type="region of interest" description="Disordered" evidence="4">
    <location>
        <begin position="313"/>
        <end position="357"/>
    </location>
</feature>
<dbReference type="RefSeq" id="WP_184865537.1">
    <property type="nucleotide sequence ID" value="NZ_JACHIR010000001.1"/>
</dbReference>
<dbReference type="Pfam" id="PF00400">
    <property type="entry name" value="WD40"/>
    <property type="match status" value="3"/>
</dbReference>
<dbReference type="GO" id="GO:0004197">
    <property type="term" value="F:cysteine-type endopeptidase activity"/>
    <property type="evidence" value="ECO:0007669"/>
    <property type="project" value="InterPro"/>
</dbReference>
<dbReference type="CDD" id="cd00200">
    <property type="entry name" value="WD40"/>
    <property type="match status" value="1"/>
</dbReference>
<dbReference type="InterPro" id="IPR019775">
    <property type="entry name" value="WD40_repeat_CS"/>
</dbReference>
<dbReference type="InterPro" id="IPR020472">
    <property type="entry name" value="WD40_PAC1"/>
</dbReference>
<evidence type="ECO:0000313" key="6">
    <source>
        <dbReference type="EMBL" id="MBB5893913.1"/>
    </source>
</evidence>
<dbReference type="SMART" id="SM00320">
    <property type="entry name" value="WD40"/>
    <property type="match status" value="7"/>
</dbReference>
<dbReference type="InterPro" id="IPR029030">
    <property type="entry name" value="Caspase-like_dom_sf"/>
</dbReference>
<dbReference type="InterPro" id="IPR001680">
    <property type="entry name" value="WD40_rpt"/>
</dbReference>
<feature type="domain" description="Peptidase C14 caspase" evidence="5">
    <location>
        <begin position="5"/>
        <end position="246"/>
    </location>
</feature>
<dbReference type="Pfam" id="PF00656">
    <property type="entry name" value="Peptidase_C14"/>
    <property type="match status" value="1"/>
</dbReference>
<evidence type="ECO:0000313" key="7">
    <source>
        <dbReference type="Proteomes" id="UP000585638"/>
    </source>
</evidence>
<sequence length="720" mass="77767">MAGRRTALLIVTDTHADPTFRALRAPQADAQALADVLRNPEIGGFTVETLVNRSADEVRRRLNRLFNEAERDDMILCYVSGHGVKDVSGQLHLVTTDTEHQLLPTTAVAASLLRELIDNSQARRAALWLDCCYSGAFPSGRAPKAEGSVDVVAQLTADSGRGCAVMTASTAIQYAFERGPDPHVRGSAQPSVFTDAIVRGLRTGAADLNADGFIDANELYVFVHDEVKKNTPDQTPTRSVQLVGDLYIAHSNRGLRLNPDLPAEIRQGLRSTVTRIRMAAVEELGELASLGDEVARKTLHQLSEDTNQPLAEAARATLSASTASPDPQPAQFLMSPAQPPRSKTEPAQIAPPPGVSTPYPPQFRRLLTYEGGTLSVTAGCLIWQFTAPTWTSAITLGGFGLVTVMFSIPLLRLYALRREDRSITLTKERFVSTATFSPDGSILATANFSGVTLRSTETWKTVAGFKIGGTLNQLSFSPDGTLLATVCRNVVKIWHANGKQAVALPYNADTTAFSPDGELLATSAQDAPITLWRTSDWKPVAQSSQIRPEYHSDDMAFAPGGHLLAATWGNAIHIMDRALNESQLLKAPRSGLFKFIAFSPDGSLLAGCTAERSIVMWRTDDWKEHKVLTGHRNVVTAIAFNPDGTAIASSSWDGTVRLWNVSDGRVIACLRGHLGWVTSVAFSPDGRYVVSTGQDGTVKLWPLWEITSLSTAGHEHGEAG</sequence>
<dbReference type="PROSITE" id="PS50082">
    <property type="entry name" value="WD_REPEATS_2"/>
    <property type="match status" value="3"/>
</dbReference>
<feature type="repeat" description="WD" evidence="3">
    <location>
        <begin position="628"/>
        <end position="669"/>
    </location>
</feature>
<evidence type="ECO:0000256" key="2">
    <source>
        <dbReference type="ARBA" id="ARBA00022737"/>
    </source>
</evidence>
<proteinExistence type="predicted"/>
<dbReference type="PROSITE" id="PS00018">
    <property type="entry name" value="EF_HAND_1"/>
    <property type="match status" value="1"/>
</dbReference>
<feature type="repeat" description="WD" evidence="3">
    <location>
        <begin position="670"/>
        <end position="701"/>
    </location>
</feature>
<feature type="repeat" description="WD" evidence="3">
    <location>
        <begin position="512"/>
        <end position="542"/>
    </location>
</feature>
<dbReference type="GO" id="GO:0006508">
    <property type="term" value="P:proteolysis"/>
    <property type="evidence" value="ECO:0007669"/>
    <property type="project" value="InterPro"/>
</dbReference>
<dbReference type="PRINTS" id="PR00320">
    <property type="entry name" value="GPROTEINBRPT"/>
</dbReference>
<dbReference type="Gene3D" id="3.40.50.1460">
    <property type="match status" value="1"/>
</dbReference>
<reference evidence="6 7" key="1">
    <citation type="submission" date="2020-08" db="EMBL/GenBank/DDBJ databases">
        <title>Sequencing the genomes of 1000 actinobacteria strains.</title>
        <authorList>
            <person name="Klenk H.-P."/>
        </authorList>
    </citation>
    <scope>NUCLEOTIDE SEQUENCE [LARGE SCALE GENOMIC DNA]</scope>
    <source>
        <strain evidence="6 7">DSM 43851</strain>
    </source>
</reference>
<keyword evidence="2" id="KW-0677">Repeat</keyword>
<dbReference type="PROSITE" id="PS00678">
    <property type="entry name" value="WD_REPEATS_1"/>
    <property type="match status" value="1"/>
</dbReference>
<dbReference type="PROSITE" id="PS50294">
    <property type="entry name" value="WD_REPEATS_REGION"/>
    <property type="match status" value="2"/>
</dbReference>
<dbReference type="InterPro" id="IPR015943">
    <property type="entry name" value="WD40/YVTN_repeat-like_dom_sf"/>
</dbReference>